<organism evidence="1 2">
    <name type="scientific">Pelagimonas phthalicica</name>
    <dbReference type="NCBI Taxonomy" id="1037362"/>
    <lineage>
        <taxon>Bacteria</taxon>
        <taxon>Pseudomonadati</taxon>
        <taxon>Pseudomonadota</taxon>
        <taxon>Alphaproteobacteria</taxon>
        <taxon>Rhodobacterales</taxon>
        <taxon>Roseobacteraceae</taxon>
        <taxon>Pelagimonas</taxon>
    </lineage>
</organism>
<protein>
    <submittedName>
        <fullName evidence="1">Uncharacterized protein</fullName>
    </submittedName>
</protein>
<sequence length="54" mass="5998">MGETAQTVRKLTAVNFLQGSGFEERKMGETAQTVRKLTAVNFLTLSPVTRRMVP</sequence>
<dbReference type="AlphaFoldDB" id="A0A238JKK7"/>
<evidence type="ECO:0000313" key="1">
    <source>
        <dbReference type="EMBL" id="SMX30462.1"/>
    </source>
</evidence>
<accession>A0A238JKK7</accession>
<dbReference type="Proteomes" id="UP000225972">
    <property type="component" value="Unassembled WGS sequence"/>
</dbReference>
<reference evidence="2" key="1">
    <citation type="submission" date="2017-05" db="EMBL/GenBank/DDBJ databases">
        <authorList>
            <person name="Rodrigo-Torres L."/>
            <person name="Arahal R. D."/>
            <person name="Lucena T."/>
        </authorList>
    </citation>
    <scope>NUCLEOTIDE SEQUENCE [LARGE SCALE GENOMIC DNA]</scope>
    <source>
        <strain evidence="2">CECT 8649</strain>
    </source>
</reference>
<evidence type="ECO:0000313" key="2">
    <source>
        <dbReference type="Proteomes" id="UP000225972"/>
    </source>
</evidence>
<dbReference type="EMBL" id="FXXP01000005">
    <property type="protein sequence ID" value="SMX30462.1"/>
    <property type="molecule type" value="Genomic_DNA"/>
</dbReference>
<gene>
    <name evidence="1" type="ORF">TRP8649_04606</name>
</gene>
<proteinExistence type="predicted"/>
<name>A0A238JKK7_9RHOB</name>
<keyword evidence="2" id="KW-1185">Reference proteome</keyword>